<reference evidence="1" key="1">
    <citation type="submission" date="2019-08" db="EMBL/GenBank/DDBJ databases">
        <authorList>
            <person name="Kucharzyk K."/>
            <person name="Murdoch R.W."/>
            <person name="Higgins S."/>
            <person name="Loffler F."/>
        </authorList>
    </citation>
    <scope>NUCLEOTIDE SEQUENCE</scope>
</reference>
<dbReference type="EMBL" id="VSSQ01031936">
    <property type="protein sequence ID" value="MPM83031.1"/>
    <property type="molecule type" value="Genomic_DNA"/>
</dbReference>
<name>A0A645D1K7_9ZZZZ</name>
<protein>
    <submittedName>
        <fullName evidence="1">Uncharacterized protein</fullName>
    </submittedName>
</protein>
<evidence type="ECO:0000313" key="1">
    <source>
        <dbReference type="EMBL" id="MPM83031.1"/>
    </source>
</evidence>
<accession>A0A645D1K7</accession>
<gene>
    <name evidence="1" type="ORF">SDC9_130094</name>
</gene>
<proteinExistence type="predicted"/>
<organism evidence="1">
    <name type="scientific">bioreactor metagenome</name>
    <dbReference type="NCBI Taxonomy" id="1076179"/>
    <lineage>
        <taxon>unclassified sequences</taxon>
        <taxon>metagenomes</taxon>
        <taxon>ecological metagenomes</taxon>
    </lineage>
</organism>
<comment type="caution">
    <text evidence="1">The sequence shown here is derived from an EMBL/GenBank/DDBJ whole genome shotgun (WGS) entry which is preliminary data.</text>
</comment>
<dbReference type="AlphaFoldDB" id="A0A645D1K7"/>
<sequence>MENSRNLAALIVVGRFPFNHGGQGNRLIQRHVDFLEPVIIFVFEFIIKIVEHFIDDRNRIIPYVKLIGIGEQISLKPVFPIGKIG</sequence>